<dbReference type="PANTHER" id="PTHR20955">
    <property type="entry name" value="PROTEIN JAGUNAL HOMOLOG 1"/>
    <property type="match status" value="1"/>
</dbReference>
<feature type="transmembrane region" description="Helical" evidence="7">
    <location>
        <begin position="83"/>
        <end position="98"/>
    </location>
</feature>
<dbReference type="GO" id="GO:0016192">
    <property type="term" value="P:vesicle-mediated transport"/>
    <property type="evidence" value="ECO:0007669"/>
    <property type="project" value="TreeGrafter"/>
</dbReference>
<accession>A0AAN8J5F2</accession>
<sequence>MSTNFGSRPGGTDGSDHWHRESIAWQYKVSTINKSRLRFDIFLQLLLGFLMFVRLLPALSALFGFSLQSLRRWDLPAPRPWEYAWFISTIAAILGWRSTPNNKTFLLKQYMLGTVVFGIFPVVFGFIDLGSDMYAFITERKYTYVMFSFPAVLLWSTFLFVAAQLHIFGLYFGTVLLKAWKPRKKQQ</sequence>
<comment type="similarity">
    <text evidence="2">Belongs to the jagunal family.</text>
</comment>
<keyword evidence="3 7" id="KW-0812">Transmembrane</keyword>
<feature type="transmembrane region" description="Helical" evidence="7">
    <location>
        <begin position="147"/>
        <end position="177"/>
    </location>
</feature>
<evidence type="ECO:0008006" key="10">
    <source>
        <dbReference type="Google" id="ProtNLM"/>
    </source>
</evidence>
<dbReference type="PANTHER" id="PTHR20955:SF1">
    <property type="entry name" value="PROTEIN JAGUNAL HOMOLOG 1"/>
    <property type="match status" value="1"/>
</dbReference>
<keyword evidence="4" id="KW-0256">Endoplasmic reticulum</keyword>
<evidence type="ECO:0000313" key="9">
    <source>
        <dbReference type="Proteomes" id="UP001347796"/>
    </source>
</evidence>
<keyword evidence="6 7" id="KW-0472">Membrane</keyword>
<evidence type="ECO:0000313" key="8">
    <source>
        <dbReference type="EMBL" id="KAK6170225.1"/>
    </source>
</evidence>
<dbReference type="EMBL" id="JAZGQO010000014">
    <property type="protein sequence ID" value="KAK6170225.1"/>
    <property type="molecule type" value="Genomic_DNA"/>
</dbReference>
<feature type="transmembrane region" description="Helical" evidence="7">
    <location>
        <begin position="41"/>
        <end position="63"/>
    </location>
</feature>
<dbReference type="InterPro" id="IPR009787">
    <property type="entry name" value="Jagunal"/>
</dbReference>
<evidence type="ECO:0000256" key="3">
    <source>
        <dbReference type="ARBA" id="ARBA00022692"/>
    </source>
</evidence>
<comment type="subcellular location">
    <subcellularLocation>
        <location evidence="1">Endoplasmic reticulum membrane</location>
        <topology evidence="1">Multi-pass membrane protein</topology>
    </subcellularLocation>
</comment>
<reference evidence="8 9" key="1">
    <citation type="submission" date="2024-01" db="EMBL/GenBank/DDBJ databases">
        <title>The genome of the rayed Mediterranean limpet Patella caerulea (Linnaeus, 1758).</title>
        <authorList>
            <person name="Anh-Thu Weber A."/>
            <person name="Halstead-Nussloch G."/>
        </authorList>
    </citation>
    <scope>NUCLEOTIDE SEQUENCE [LARGE SCALE GENOMIC DNA]</scope>
    <source>
        <strain evidence="8">AATW-2023a</strain>
        <tissue evidence="8">Whole specimen</tissue>
    </source>
</reference>
<proteinExistence type="inferred from homology"/>
<feature type="transmembrane region" description="Helical" evidence="7">
    <location>
        <begin position="110"/>
        <end position="127"/>
    </location>
</feature>
<name>A0AAN8J5F2_PATCE</name>
<evidence type="ECO:0000256" key="5">
    <source>
        <dbReference type="ARBA" id="ARBA00022989"/>
    </source>
</evidence>
<evidence type="ECO:0000256" key="4">
    <source>
        <dbReference type="ARBA" id="ARBA00022824"/>
    </source>
</evidence>
<dbReference type="Proteomes" id="UP001347796">
    <property type="component" value="Unassembled WGS sequence"/>
</dbReference>
<evidence type="ECO:0000256" key="2">
    <source>
        <dbReference type="ARBA" id="ARBA00008462"/>
    </source>
</evidence>
<dbReference type="AlphaFoldDB" id="A0AAN8J5F2"/>
<dbReference type="GO" id="GO:0005789">
    <property type="term" value="C:endoplasmic reticulum membrane"/>
    <property type="evidence" value="ECO:0007669"/>
    <property type="project" value="UniProtKB-SubCell"/>
</dbReference>
<organism evidence="8 9">
    <name type="scientific">Patella caerulea</name>
    <name type="common">Rayed Mediterranean limpet</name>
    <dbReference type="NCBI Taxonomy" id="87958"/>
    <lineage>
        <taxon>Eukaryota</taxon>
        <taxon>Metazoa</taxon>
        <taxon>Spiralia</taxon>
        <taxon>Lophotrochozoa</taxon>
        <taxon>Mollusca</taxon>
        <taxon>Gastropoda</taxon>
        <taxon>Patellogastropoda</taxon>
        <taxon>Patelloidea</taxon>
        <taxon>Patellidae</taxon>
        <taxon>Patella</taxon>
    </lineage>
</organism>
<evidence type="ECO:0000256" key="6">
    <source>
        <dbReference type="ARBA" id="ARBA00023136"/>
    </source>
</evidence>
<keyword evidence="5 7" id="KW-1133">Transmembrane helix</keyword>
<gene>
    <name evidence="8" type="ORF">SNE40_018671</name>
</gene>
<dbReference type="GO" id="GO:0007029">
    <property type="term" value="P:endoplasmic reticulum organization"/>
    <property type="evidence" value="ECO:0007669"/>
    <property type="project" value="InterPro"/>
</dbReference>
<protein>
    <recommendedName>
        <fullName evidence="10">Protein jagunal</fullName>
    </recommendedName>
</protein>
<evidence type="ECO:0000256" key="7">
    <source>
        <dbReference type="SAM" id="Phobius"/>
    </source>
</evidence>
<keyword evidence="9" id="KW-1185">Reference proteome</keyword>
<evidence type="ECO:0000256" key="1">
    <source>
        <dbReference type="ARBA" id="ARBA00004477"/>
    </source>
</evidence>
<comment type="caution">
    <text evidence="8">The sequence shown here is derived from an EMBL/GenBank/DDBJ whole genome shotgun (WGS) entry which is preliminary data.</text>
</comment>
<dbReference type="Pfam" id="PF07086">
    <property type="entry name" value="Jagunal"/>
    <property type="match status" value="1"/>
</dbReference>